<accession>A0A9W7H0K0</accession>
<evidence type="ECO:0000313" key="1">
    <source>
        <dbReference type="EMBL" id="GMI67481.1"/>
    </source>
</evidence>
<evidence type="ECO:0000313" key="2">
    <source>
        <dbReference type="Proteomes" id="UP001165190"/>
    </source>
</evidence>
<dbReference type="EMBL" id="BSYR01000005">
    <property type="protein sequence ID" value="GMI67481.1"/>
    <property type="molecule type" value="Genomic_DNA"/>
</dbReference>
<comment type="caution">
    <text evidence="1">The sequence shown here is derived from an EMBL/GenBank/DDBJ whole genome shotgun (WGS) entry which is preliminary data.</text>
</comment>
<keyword evidence="2" id="KW-1185">Reference proteome</keyword>
<dbReference type="AlphaFoldDB" id="A0A9W7H0K0"/>
<organism evidence="1 2">
    <name type="scientific">Hibiscus trionum</name>
    <name type="common">Flower of an hour</name>
    <dbReference type="NCBI Taxonomy" id="183268"/>
    <lineage>
        <taxon>Eukaryota</taxon>
        <taxon>Viridiplantae</taxon>
        <taxon>Streptophyta</taxon>
        <taxon>Embryophyta</taxon>
        <taxon>Tracheophyta</taxon>
        <taxon>Spermatophyta</taxon>
        <taxon>Magnoliopsida</taxon>
        <taxon>eudicotyledons</taxon>
        <taxon>Gunneridae</taxon>
        <taxon>Pentapetalae</taxon>
        <taxon>rosids</taxon>
        <taxon>malvids</taxon>
        <taxon>Malvales</taxon>
        <taxon>Malvaceae</taxon>
        <taxon>Malvoideae</taxon>
        <taxon>Hibiscus</taxon>
    </lineage>
</organism>
<sequence length="81" mass="9336">MVLPPSRHIYRQRHLSSNSVAGVKTNTAWILPHNPENQTKLLFETDLALLTLYPKVRLRCREATVEVVRAWEDKGMLDPGR</sequence>
<gene>
    <name evidence="1" type="ORF">HRI_000417400</name>
</gene>
<protein>
    <submittedName>
        <fullName evidence="1">Uncharacterized protein</fullName>
    </submittedName>
</protein>
<dbReference type="Proteomes" id="UP001165190">
    <property type="component" value="Unassembled WGS sequence"/>
</dbReference>
<name>A0A9W7H0K0_HIBTR</name>
<reference evidence="1" key="1">
    <citation type="submission" date="2023-05" db="EMBL/GenBank/DDBJ databases">
        <title>Genome and transcriptome analyses reveal genes involved in the formation of fine ridges on petal epidermal cells in Hibiscus trionum.</title>
        <authorList>
            <person name="Koshimizu S."/>
            <person name="Masuda S."/>
            <person name="Ishii T."/>
            <person name="Shirasu K."/>
            <person name="Hoshino A."/>
            <person name="Arita M."/>
        </authorList>
    </citation>
    <scope>NUCLEOTIDE SEQUENCE</scope>
    <source>
        <strain evidence="1">Hamamatsu line</strain>
    </source>
</reference>
<proteinExistence type="predicted"/>